<evidence type="ECO:0000313" key="3">
    <source>
        <dbReference type="Proteomes" id="UP000238882"/>
    </source>
</evidence>
<keyword evidence="1" id="KW-0812">Transmembrane</keyword>
<dbReference type="RefSeq" id="WP_105015541.1">
    <property type="nucleotide sequence ID" value="NZ_MSCN01000001.1"/>
</dbReference>
<feature type="transmembrane region" description="Helical" evidence="1">
    <location>
        <begin position="38"/>
        <end position="58"/>
    </location>
</feature>
<protein>
    <submittedName>
        <fullName evidence="2">Uncharacterized protein</fullName>
    </submittedName>
</protein>
<reference evidence="2 3" key="1">
    <citation type="submission" date="2016-12" db="EMBL/GenBank/DDBJ databases">
        <title>Trade-off between light-utilization and light-protection in marine flavobacteria.</title>
        <authorList>
            <person name="Kumagai Y."/>
            <person name="Yoshizawa S."/>
            <person name="Kogure K."/>
            <person name="Iwasaki W."/>
        </authorList>
    </citation>
    <scope>NUCLEOTIDE SEQUENCE [LARGE SCALE GENOMIC DNA]</scope>
    <source>
        <strain evidence="2 3">NBRC 108759</strain>
    </source>
</reference>
<gene>
    <name evidence="2" type="ORF">BTO18_07010</name>
</gene>
<keyword evidence="1" id="KW-1133">Transmembrane helix</keyword>
<comment type="caution">
    <text evidence="2">The sequence shown here is derived from an EMBL/GenBank/DDBJ whole genome shotgun (WGS) entry which is preliminary data.</text>
</comment>
<dbReference type="AlphaFoldDB" id="A0A2S7WMY0"/>
<dbReference type="OrthoDB" id="1448666at2"/>
<sequence>MDSIKIISIVSITLQFISFWLAAPEVLGIEWLKKTESLIRKGILAIPNIVLGILGMIVGY</sequence>
<accession>A0A2S7WMY0</accession>
<keyword evidence="1" id="KW-0472">Membrane</keyword>
<organism evidence="2 3">
    <name type="scientific">Polaribacter porphyrae</name>
    <dbReference type="NCBI Taxonomy" id="1137780"/>
    <lineage>
        <taxon>Bacteria</taxon>
        <taxon>Pseudomonadati</taxon>
        <taxon>Bacteroidota</taxon>
        <taxon>Flavobacteriia</taxon>
        <taxon>Flavobacteriales</taxon>
        <taxon>Flavobacteriaceae</taxon>
    </lineage>
</organism>
<dbReference type="Proteomes" id="UP000238882">
    <property type="component" value="Unassembled WGS sequence"/>
</dbReference>
<name>A0A2S7WMY0_9FLAO</name>
<proteinExistence type="predicted"/>
<dbReference type="EMBL" id="MSCN01000001">
    <property type="protein sequence ID" value="PQJ78943.1"/>
    <property type="molecule type" value="Genomic_DNA"/>
</dbReference>
<feature type="transmembrane region" description="Helical" evidence="1">
    <location>
        <begin position="6"/>
        <end position="26"/>
    </location>
</feature>
<evidence type="ECO:0000256" key="1">
    <source>
        <dbReference type="SAM" id="Phobius"/>
    </source>
</evidence>
<evidence type="ECO:0000313" key="2">
    <source>
        <dbReference type="EMBL" id="PQJ78943.1"/>
    </source>
</evidence>
<keyword evidence="3" id="KW-1185">Reference proteome</keyword>